<dbReference type="EMBL" id="LAZR01007913">
    <property type="protein sequence ID" value="KKM82108.1"/>
    <property type="molecule type" value="Genomic_DNA"/>
</dbReference>
<keyword evidence="1" id="KW-1133">Transmembrane helix</keyword>
<keyword evidence="1" id="KW-0812">Transmembrane</keyword>
<evidence type="ECO:0000256" key="1">
    <source>
        <dbReference type="SAM" id="Phobius"/>
    </source>
</evidence>
<protein>
    <submittedName>
        <fullName evidence="2">Uncharacterized protein</fullName>
    </submittedName>
</protein>
<gene>
    <name evidence="2" type="ORF">LCGC14_1322870</name>
</gene>
<accession>A0A0F9KJF8</accession>
<comment type="caution">
    <text evidence="2">The sequence shown here is derived from an EMBL/GenBank/DDBJ whole genome shotgun (WGS) entry which is preliminary data.</text>
</comment>
<feature type="transmembrane region" description="Helical" evidence="1">
    <location>
        <begin position="42"/>
        <end position="64"/>
    </location>
</feature>
<keyword evidence="1" id="KW-0472">Membrane</keyword>
<evidence type="ECO:0000313" key="2">
    <source>
        <dbReference type="EMBL" id="KKM82108.1"/>
    </source>
</evidence>
<reference evidence="2" key="1">
    <citation type="journal article" date="2015" name="Nature">
        <title>Complex archaea that bridge the gap between prokaryotes and eukaryotes.</title>
        <authorList>
            <person name="Spang A."/>
            <person name="Saw J.H."/>
            <person name="Jorgensen S.L."/>
            <person name="Zaremba-Niedzwiedzka K."/>
            <person name="Martijn J."/>
            <person name="Lind A.E."/>
            <person name="van Eijk R."/>
            <person name="Schleper C."/>
            <person name="Guy L."/>
            <person name="Ettema T.J."/>
        </authorList>
    </citation>
    <scope>NUCLEOTIDE SEQUENCE</scope>
</reference>
<sequence>MRILLLIVSGFLVWLALAWLHVFTRVYLDGSFTAIEPNAGVLIVEIIFALVLALLGLVAFIFALRR</sequence>
<name>A0A0F9KJF8_9ZZZZ</name>
<organism evidence="2">
    <name type="scientific">marine sediment metagenome</name>
    <dbReference type="NCBI Taxonomy" id="412755"/>
    <lineage>
        <taxon>unclassified sequences</taxon>
        <taxon>metagenomes</taxon>
        <taxon>ecological metagenomes</taxon>
    </lineage>
</organism>
<dbReference type="AlphaFoldDB" id="A0A0F9KJF8"/>
<proteinExistence type="predicted"/>